<evidence type="ECO:0000313" key="4">
    <source>
        <dbReference type="EMBL" id="QDE29515.1"/>
    </source>
</evidence>
<evidence type="ECO:0000313" key="5">
    <source>
        <dbReference type="Proteomes" id="UP000319809"/>
    </source>
</evidence>
<name>A0A4Y5YA31_9GAMM</name>
<comment type="similarity">
    <text evidence="1">Belongs to the DprA/Smf family.</text>
</comment>
<dbReference type="SUPFAM" id="SSF102405">
    <property type="entry name" value="MCP/YpsA-like"/>
    <property type="match status" value="1"/>
</dbReference>
<dbReference type="InterPro" id="IPR041614">
    <property type="entry name" value="DprA_WH"/>
</dbReference>
<dbReference type="PANTHER" id="PTHR43022">
    <property type="entry name" value="PROTEIN SMF"/>
    <property type="match status" value="1"/>
</dbReference>
<dbReference type="RefSeq" id="WP_140232871.1">
    <property type="nucleotide sequence ID" value="NZ_CP041036.1"/>
</dbReference>
<keyword evidence="5" id="KW-1185">Reference proteome</keyword>
<evidence type="ECO:0000256" key="1">
    <source>
        <dbReference type="ARBA" id="ARBA00006525"/>
    </source>
</evidence>
<dbReference type="Proteomes" id="UP000319809">
    <property type="component" value="Chromosome"/>
</dbReference>
<dbReference type="Gene3D" id="3.40.50.450">
    <property type="match status" value="1"/>
</dbReference>
<dbReference type="Pfam" id="PF02481">
    <property type="entry name" value="DNA_processg_A"/>
    <property type="match status" value="1"/>
</dbReference>
<reference evidence="4 5" key="1">
    <citation type="submission" date="2019-06" db="EMBL/GenBank/DDBJ databases">
        <title>The genome of Shewanella sp. SM1901.</title>
        <authorList>
            <person name="Cha Q."/>
        </authorList>
    </citation>
    <scope>NUCLEOTIDE SEQUENCE [LARGE SCALE GENOMIC DNA]</scope>
    <source>
        <strain evidence="4 5">SM1901</strain>
    </source>
</reference>
<sequence>MDVEEIRQRLEFEPQALPLPANLLAKCHIDFNKVEQALAWLDSQPNHYIVTLSDPLYPPLLSQITDPPPVLFVKGQILSLVLPSIAVVGSRNASRGGLDMTAELAYQLANQGFAITSGMATGIDGAAHKAAINANGKTIAVLGTGAECIYPKRHQNLYHDIINTGCVISEYWPNIGPFSGNFPRRNRIVSGLSLGTVVVEASRKSGSLISARLAMEQNREVFAVPGSVLGGYSQGCHDLIKNGAKLVESAADIIEELGCLSDYHLEQLHQRHHIQDNEVCNLPFPPLLASVGYETTAIDAVVEDSGKTIDLVLIQMLELELQGWVAAVPGGYVRLKRS</sequence>
<dbReference type="InterPro" id="IPR057666">
    <property type="entry name" value="DrpA_SLOG"/>
</dbReference>
<protein>
    <submittedName>
        <fullName evidence="4">DNA-protecting protein DprA</fullName>
    </submittedName>
</protein>
<dbReference type="NCBIfam" id="TIGR00732">
    <property type="entry name" value="dprA"/>
    <property type="match status" value="1"/>
</dbReference>
<feature type="domain" description="Smf/DprA SLOG" evidence="2">
    <location>
        <begin position="49"/>
        <end position="257"/>
    </location>
</feature>
<gene>
    <name evidence="4" type="primary">dprA</name>
    <name evidence="4" type="ORF">FH971_00130</name>
</gene>
<dbReference type="Gene3D" id="1.10.10.10">
    <property type="entry name" value="Winged helix-like DNA-binding domain superfamily/Winged helix DNA-binding domain"/>
    <property type="match status" value="1"/>
</dbReference>
<organism evidence="4 5">
    <name type="scientific">Shewanella polaris</name>
    <dbReference type="NCBI Taxonomy" id="2588449"/>
    <lineage>
        <taxon>Bacteria</taxon>
        <taxon>Pseudomonadati</taxon>
        <taxon>Pseudomonadota</taxon>
        <taxon>Gammaproteobacteria</taxon>
        <taxon>Alteromonadales</taxon>
        <taxon>Shewanellaceae</taxon>
        <taxon>Shewanella</taxon>
    </lineage>
</organism>
<dbReference type="Pfam" id="PF17782">
    <property type="entry name" value="WHD_DprA"/>
    <property type="match status" value="1"/>
</dbReference>
<dbReference type="GO" id="GO:0009294">
    <property type="term" value="P:DNA-mediated transformation"/>
    <property type="evidence" value="ECO:0007669"/>
    <property type="project" value="InterPro"/>
</dbReference>
<dbReference type="KEGG" id="spol:FH971_00130"/>
<evidence type="ECO:0000259" key="2">
    <source>
        <dbReference type="Pfam" id="PF02481"/>
    </source>
</evidence>
<proteinExistence type="inferred from homology"/>
<dbReference type="PANTHER" id="PTHR43022:SF1">
    <property type="entry name" value="PROTEIN SMF"/>
    <property type="match status" value="1"/>
</dbReference>
<dbReference type="EMBL" id="CP041036">
    <property type="protein sequence ID" value="QDE29515.1"/>
    <property type="molecule type" value="Genomic_DNA"/>
</dbReference>
<evidence type="ECO:0000259" key="3">
    <source>
        <dbReference type="Pfam" id="PF17782"/>
    </source>
</evidence>
<dbReference type="AlphaFoldDB" id="A0A4Y5YA31"/>
<accession>A0A4Y5YA31</accession>
<dbReference type="InterPro" id="IPR003488">
    <property type="entry name" value="DprA"/>
</dbReference>
<dbReference type="InterPro" id="IPR036388">
    <property type="entry name" value="WH-like_DNA-bd_sf"/>
</dbReference>
<feature type="domain" description="DprA winged helix" evidence="3">
    <location>
        <begin position="286"/>
        <end position="331"/>
    </location>
</feature>